<dbReference type="SUPFAM" id="SSF46689">
    <property type="entry name" value="Homeodomain-like"/>
    <property type="match status" value="1"/>
</dbReference>
<evidence type="ECO:0000313" key="4">
    <source>
        <dbReference type="EMBL" id="RAJ20579.1"/>
    </source>
</evidence>
<evidence type="ECO:0000313" key="5">
    <source>
        <dbReference type="Proteomes" id="UP000249754"/>
    </source>
</evidence>
<dbReference type="InterPro" id="IPR018060">
    <property type="entry name" value="HTH_AraC"/>
</dbReference>
<dbReference type="InterPro" id="IPR009057">
    <property type="entry name" value="Homeodomain-like_sf"/>
</dbReference>
<dbReference type="OrthoDB" id="1189000at2"/>
<keyword evidence="1" id="KW-0805">Transcription regulation</keyword>
<dbReference type="EMBL" id="QLLR01000052">
    <property type="protein sequence ID" value="RAJ20579.1"/>
    <property type="molecule type" value="Genomic_DNA"/>
</dbReference>
<dbReference type="Pfam" id="PF12833">
    <property type="entry name" value="HTH_18"/>
    <property type="match status" value="1"/>
</dbReference>
<dbReference type="Gene3D" id="1.10.10.60">
    <property type="entry name" value="Homeodomain-like"/>
    <property type="match status" value="1"/>
</dbReference>
<evidence type="ECO:0000256" key="2">
    <source>
        <dbReference type="ARBA" id="ARBA00023163"/>
    </source>
</evidence>
<comment type="caution">
    <text evidence="4">The sequence shown here is derived from an EMBL/GenBank/DDBJ whole genome shotgun (WGS) entry which is preliminary data.</text>
</comment>
<protein>
    <submittedName>
        <fullName evidence="4">AraC-like DNA-binding protein</fullName>
    </submittedName>
</protein>
<gene>
    <name evidence="4" type="ORF">LY11_05203</name>
</gene>
<dbReference type="GO" id="GO:0043565">
    <property type="term" value="F:sequence-specific DNA binding"/>
    <property type="evidence" value="ECO:0007669"/>
    <property type="project" value="InterPro"/>
</dbReference>
<dbReference type="InterPro" id="IPR053142">
    <property type="entry name" value="PchR_regulatory_protein"/>
</dbReference>
<keyword evidence="4" id="KW-0238">DNA-binding</keyword>
<evidence type="ECO:0000259" key="3">
    <source>
        <dbReference type="PROSITE" id="PS01124"/>
    </source>
</evidence>
<proteinExistence type="predicted"/>
<dbReference type="GO" id="GO:0003700">
    <property type="term" value="F:DNA-binding transcription factor activity"/>
    <property type="evidence" value="ECO:0007669"/>
    <property type="project" value="InterPro"/>
</dbReference>
<dbReference type="RefSeq" id="WP_146610934.1">
    <property type="nucleotide sequence ID" value="NZ_QLLR01000052.1"/>
</dbReference>
<dbReference type="Proteomes" id="UP000249754">
    <property type="component" value="Unassembled WGS sequence"/>
</dbReference>
<keyword evidence="2" id="KW-0804">Transcription</keyword>
<organism evidence="4 5">
    <name type="scientific">Pedobacter cryoconitis</name>
    <dbReference type="NCBI Taxonomy" id="188932"/>
    <lineage>
        <taxon>Bacteria</taxon>
        <taxon>Pseudomonadati</taxon>
        <taxon>Bacteroidota</taxon>
        <taxon>Sphingobacteriia</taxon>
        <taxon>Sphingobacteriales</taxon>
        <taxon>Sphingobacteriaceae</taxon>
        <taxon>Pedobacter</taxon>
    </lineage>
</organism>
<dbReference type="PANTHER" id="PTHR47893">
    <property type="entry name" value="REGULATORY PROTEIN PCHR"/>
    <property type="match status" value="1"/>
</dbReference>
<accession>A0A327RV18</accession>
<feature type="domain" description="HTH araC/xylS-type" evidence="3">
    <location>
        <begin position="226"/>
        <end position="325"/>
    </location>
</feature>
<dbReference type="AlphaFoldDB" id="A0A327RV18"/>
<dbReference type="PANTHER" id="PTHR47893:SF1">
    <property type="entry name" value="REGULATORY PROTEIN PCHR"/>
    <property type="match status" value="1"/>
</dbReference>
<sequence>MKEITHHYGVELDWVKNMASQLGGYVDGNYIRVPGDKEYYTRYVCTINSDITAFIVDIEYSEDVLYKLRNKKSNFIGIYFNHIEGDAEYIFNGVSRSVGSLGYNLVAIDSNLNGDYLVKSGSKTFMIAVFIKKKALVKYVKDLTQHNSNKRYPLNSKFNSIIYSTRMSSQAWWLINELKKIQFGNPLYDVFITGTVYGLLGEYIKQVACEKETFEQVFKDDVTNIINSQAYLINNVTEPFFGINALAAKAHMSETKYKKLFKKITGTSPHVFFLSNKLSFAKETLETGNFTILEIADKFSFFDASHFIEHFKCQYGITPKEYLMLL</sequence>
<name>A0A327RV18_9SPHI</name>
<reference evidence="4 5" key="1">
    <citation type="submission" date="2018-06" db="EMBL/GenBank/DDBJ databases">
        <title>Genomic Encyclopedia of Archaeal and Bacterial Type Strains, Phase II (KMG-II): from individual species to whole genera.</title>
        <authorList>
            <person name="Goeker M."/>
        </authorList>
    </citation>
    <scope>NUCLEOTIDE SEQUENCE [LARGE SCALE GENOMIC DNA]</scope>
    <source>
        <strain evidence="4 5">DSM 14825</strain>
    </source>
</reference>
<dbReference type="PROSITE" id="PS01124">
    <property type="entry name" value="HTH_ARAC_FAMILY_2"/>
    <property type="match status" value="1"/>
</dbReference>
<evidence type="ECO:0000256" key="1">
    <source>
        <dbReference type="ARBA" id="ARBA00023015"/>
    </source>
</evidence>
<dbReference type="SMART" id="SM00342">
    <property type="entry name" value="HTH_ARAC"/>
    <property type="match status" value="1"/>
</dbReference>